<proteinExistence type="predicted"/>
<gene>
    <name evidence="1" type="ORF">F7732_00950</name>
</gene>
<dbReference type="RefSeq" id="WP_151571851.1">
    <property type="nucleotide sequence ID" value="NZ_WBOT01000001.1"/>
</dbReference>
<evidence type="ECO:0000313" key="1">
    <source>
        <dbReference type="EMBL" id="KAB2335168.1"/>
    </source>
</evidence>
<accession>A0A7V7RPG1</accession>
<sequence>MARSDKYTQKKSPFWLIVLSLFFLCIASAASIYYYARSQIVIEAPKENLGEKIIITLPTGKNIYTFENLIIEENGKLLYKGERSTLDLTGGVVVYENWE</sequence>
<dbReference type="AlphaFoldDB" id="A0A7V7RPG1"/>
<reference evidence="1 2" key="1">
    <citation type="journal article" date="2014" name="Arch. Microbiol.">
        <title>Bacillus mesophilum sp. nov., strain IITR-54T, a novel 4-chlorobiphenyl dechlorinating bacterium.</title>
        <authorList>
            <person name="Manickam N."/>
            <person name="Singh N.K."/>
            <person name="Bajaj A."/>
            <person name="Kumar R.M."/>
            <person name="Kaur G."/>
            <person name="Kaur N."/>
            <person name="Bala M."/>
            <person name="Kumar A."/>
            <person name="Mayilraj S."/>
        </authorList>
    </citation>
    <scope>NUCLEOTIDE SEQUENCE [LARGE SCALE GENOMIC DNA]</scope>
    <source>
        <strain evidence="1 2">IITR-54</strain>
    </source>
</reference>
<dbReference type="EMBL" id="WBOT01000001">
    <property type="protein sequence ID" value="KAB2335168.1"/>
    <property type="molecule type" value="Genomic_DNA"/>
</dbReference>
<comment type="caution">
    <text evidence="1">The sequence shown here is derived from an EMBL/GenBank/DDBJ whole genome shotgun (WGS) entry which is preliminary data.</text>
</comment>
<protein>
    <submittedName>
        <fullName evidence="1">Uncharacterized protein</fullName>
    </submittedName>
</protein>
<dbReference type="OrthoDB" id="2925699at2"/>
<evidence type="ECO:0000313" key="2">
    <source>
        <dbReference type="Proteomes" id="UP000441354"/>
    </source>
</evidence>
<organism evidence="1 2">
    <name type="scientific">Bacillus mesophilum</name>
    <dbReference type="NCBI Taxonomy" id="1071718"/>
    <lineage>
        <taxon>Bacteria</taxon>
        <taxon>Bacillati</taxon>
        <taxon>Bacillota</taxon>
        <taxon>Bacilli</taxon>
        <taxon>Bacillales</taxon>
        <taxon>Bacillaceae</taxon>
        <taxon>Bacillus</taxon>
    </lineage>
</organism>
<keyword evidence="2" id="KW-1185">Reference proteome</keyword>
<name>A0A7V7RPG1_9BACI</name>
<dbReference type="Proteomes" id="UP000441354">
    <property type="component" value="Unassembled WGS sequence"/>
</dbReference>